<dbReference type="AlphaFoldDB" id="A0A1C2J9L0"/>
<dbReference type="PANTHER" id="PTHR30481:SF4">
    <property type="entry name" value="SITE-SPECIFIC DNA-METHYLTRANSFERASE (ADENINE-SPECIFIC)"/>
    <property type="match status" value="1"/>
</dbReference>
<dbReference type="RefSeq" id="WP_024893294.1">
    <property type="nucleotide sequence ID" value="NZ_LWRZ01000067.1"/>
</dbReference>
<keyword evidence="2" id="KW-0808">Transferase</keyword>
<feature type="binding site" evidence="4">
    <location>
        <position position="184"/>
    </location>
    <ligand>
        <name>S-adenosyl-L-methionine</name>
        <dbReference type="ChEBI" id="CHEBI:59789"/>
    </ligand>
</feature>
<protein>
    <submittedName>
        <fullName evidence="5">Uncharacterized protein</fullName>
    </submittedName>
</protein>
<dbReference type="GO" id="GO:0009007">
    <property type="term" value="F:site-specific DNA-methyltransferase (adenine-specific) activity"/>
    <property type="evidence" value="ECO:0007669"/>
    <property type="project" value="UniProtKB-EC"/>
</dbReference>
<accession>A0A1C2J9L0</accession>
<evidence type="ECO:0000256" key="1">
    <source>
        <dbReference type="ARBA" id="ARBA00022603"/>
    </source>
</evidence>
<dbReference type="PIRSF" id="PIRSF000398">
    <property type="entry name" value="M_m6A_EcoRV"/>
    <property type="match status" value="1"/>
</dbReference>
<keyword evidence="1" id="KW-0489">Methyltransferase</keyword>
<keyword evidence="3" id="KW-0949">S-adenosyl-L-methionine</keyword>
<dbReference type="Gene3D" id="3.40.50.150">
    <property type="entry name" value="Vaccinia Virus protein VP39"/>
    <property type="match status" value="2"/>
</dbReference>
<dbReference type="SUPFAM" id="SSF53335">
    <property type="entry name" value="S-adenosyl-L-methionine-dependent methyltransferases"/>
    <property type="match status" value="1"/>
</dbReference>
<proteinExistence type="predicted"/>
<feature type="binding site" evidence="4">
    <location>
        <position position="55"/>
    </location>
    <ligand>
        <name>S-adenosyl-L-methionine</name>
        <dbReference type="ChEBI" id="CHEBI:59789"/>
    </ligand>
</feature>
<dbReference type="GO" id="GO:0032259">
    <property type="term" value="P:methylation"/>
    <property type="evidence" value="ECO:0007669"/>
    <property type="project" value="UniProtKB-KW"/>
</dbReference>
<dbReference type="GO" id="GO:0006298">
    <property type="term" value="P:mismatch repair"/>
    <property type="evidence" value="ECO:0007669"/>
    <property type="project" value="TreeGrafter"/>
</dbReference>
<evidence type="ECO:0000256" key="4">
    <source>
        <dbReference type="PIRSR" id="PIRSR000398-1"/>
    </source>
</evidence>
<dbReference type="InterPro" id="IPR012263">
    <property type="entry name" value="M_m6A_EcoRV"/>
</dbReference>
<dbReference type="PRINTS" id="PR00505">
    <property type="entry name" value="D12N6MTFRASE"/>
</dbReference>
<name>A0A1C2J9L0_ACITH</name>
<dbReference type="GO" id="GO:1904047">
    <property type="term" value="F:S-adenosyl-L-methionine binding"/>
    <property type="evidence" value="ECO:0007669"/>
    <property type="project" value="TreeGrafter"/>
</dbReference>
<gene>
    <name evidence="5" type="ORF">A6P07_02700</name>
</gene>
<dbReference type="GO" id="GO:0043565">
    <property type="term" value="F:sequence-specific DNA binding"/>
    <property type="evidence" value="ECO:0007669"/>
    <property type="project" value="TreeGrafter"/>
</dbReference>
<dbReference type="Proteomes" id="UP000094893">
    <property type="component" value="Unassembled WGS sequence"/>
</dbReference>
<dbReference type="InterPro" id="IPR029063">
    <property type="entry name" value="SAM-dependent_MTases_sf"/>
</dbReference>
<dbReference type="EMBL" id="LWSA01000028">
    <property type="protein sequence ID" value="OCX76221.1"/>
    <property type="molecule type" value="Genomic_DNA"/>
</dbReference>
<organism evidence="5 6">
    <name type="scientific">Acidithiobacillus thiooxidans</name>
    <name type="common">Thiobacillus thiooxidans</name>
    <dbReference type="NCBI Taxonomy" id="930"/>
    <lineage>
        <taxon>Bacteria</taxon>
        <taxon>Pseudomonadati</taxon>
        <taxon>Pseudomonadota</taxon>
        <taxon>Acidithiobacillia</taxon>
        <taxon>Acidithiobacillales</taxon>
        <taxon>Acidithiobacillaceae</taxon>
        <taxon>Acidithiobacillus</taxon>
    </lineage>
</organism>
<sequence length="296" mass="33581">MKSPISWLGGKGRLAERIMPLLPKPNRHLCYVEPFAGGASMLFARPAVGVEVINDLNGDLIHFFKTLRNSGDALREYLQNTPYSRAIFEDWMEVNPTALPDIERAARFFTMSRASFMADGATGGRKSSWAYARVDDNRARSLSKAVDDDLLKVRDRLRHVLIECDDAVEVIRRFDGPESIFYCDPPYLPDTRSGSGGYADELEDHDELLDTLEDVQGMVALSGYPHPDYNRLEDSGWKRHDFKLECASGRTRESRDSRLAGEIITQRTESVWINPALQKRLEKEASKQFSLFDMVL</sequence>
<evidence type="ECO:0000313" key="6">
    <source>
        <dbReference type="Proteomes" id="UP000094893"/>
    </source>
</evidence>
<dbReference type="GO" id="GO:0009307">
    <property type="term" value="P:DNA restriction-modification system"/>
    <property type="evidence" value="ECO:0007669"/>
    <property type="project" value="InterPro"/>
</dbReference>
<feature type="binding site" evidence="4">
    <location>
        <position position="7"/>
    </location>
    <ligand>
        <name>S-adenosyl-L-methionine</name>
        <dbReference type="ChEBI" id="CHEBI:59789"/>
    </ligand>
</feature>
<feature type="binding site" evidence="4">
    <location>
        <position position="11"/>
    </location>
    <ligand>
        <name>S-adenosyl-L-methionine</name>
        <dbReference type="ChEBI" id="CHEBI:59789"/>
    </ligand>
</feature>
<dbReference type="PANTHER" id="PTHR30481">
    <property type="entry name" value="DNA ADENINE METHYLASE"/>
    <property type="match status" value="1"/>
</dbReference>
<reference evidence="5 6" key="1">
    <citation type="journal article" date="2016" name="Int. J. Mol. Sci.">
        <title>Comparative genomics of the extreme acidophile Acidithiobacillus thiooxidans reveals intraspecific divergence and niche adaptation.</title>
        <authorList>
            <person name="Zhang X."/>
            <person name="Feng X."/>
            <person name="Tao J."/>
            <person name="Ma L."/>
            <person name="Xiao Y."/>
            <person name="Liang Y."/>
            <person name="Liu X."/>
            <person name="Yin H."/>
        </authorList>
    </citation>
    <scope>NUCLEOTIDE SEQUENCE [LARGE SCALE GENOMIC DNA]</scope>
    <source>
        <strain evidence="5 6">A02</strain>
    </source>
</reference>
<dbReference type="InterPro" id="IPR012327">
    <property type="entry name" value="MeTrfase_D12"/>
</dbReference>
<evidence type="ECO:0000256" key="3">
    <source>
        <dbReference type="ARBA" id="ARBA00022691"/>
    </source>
</evidence>
<evidence type="ECO:0000256" key="2">
    <source>
        <dbReference type="ARBA" id="ARBA00022679"/>
    </source>
</evidence>
<dbReference type="Pfam" id="PF02086">
    <property type="entry name" value="MethyltransfD12"/>
    <property type="match status" value="1"/>
</dbReference>
<comment type="caution">
    <text evidence="5">The sequence shown here is derived from an EMBL/GenBank/DDBJ whole genome shotgun (WGS) entry which is preliminary data.</text>
</comment>
<evidence type="ECO:0000313" key="5">
    <source>
        <dbReference type="EMBL" id="OCX76221.1"/>
    </source>
</evidence>